<evidence type="ECO:0000313" key="8">
    <source>
        <dbReference type="Proteomes" id="UP000554482"/>
    </source>
</evidence>
<name>A0A7J6VZU4_THATH</name>
<keyword evidence="8" id="KW-1185">Reference proteome</keyword>
<dbReference type="CDD" id="cd10017">
    <property type="entry name" value="B3_DNA"/>
    <property type="match status" value="1"/>
</dbReference>
<feature type="domain" description="TF-B3" evidence="6">
    <location>
        <begin position="110"/>
        <end position="204"/>
    </location>
</feature>
<keyword evidence="5" id="KW-0539">Nucleus</keyword>
<dbReference type="PANTHER" id="PTHR31391:SF106">
    <property type="entry name" value="B3 DOMAIN-CONTAINING PROTEIN OS01G0723500"/>
    <property type="match status" value="1"/>
</dbReference>
<dbReference type="InterPro" id="IPR015300">
    <property type="entry name" value="DNA-bd_pseudobarrel_sf"/>
</dbReference>
<gene>
    <name evidence="7" type="ORF">FRX31_020687</name>
</gene>
<dbReference type="Proteomes" id="UP000554482">
    <property type="component" value="Unassembled WGS sequence"/>
</dbReference>
<evidence type="ECO:0000259" key="6">
    <source>
        <dbReference type="PROSITE" id="PS50863"/>
    </source>
</evidence>
<keyword evidence="3" id="KW-0238">DNA-binding</keyword>
<dbReference type="GO" id="GO:0003677">
    <property type="term" value="F:DNA binding"/>
    <property type="evidence" value="ECO:0007669"/>
    <property type="project" value="UniProtKB-KW"/>
</dbReference>
<dbReference type="Pfam" id="PF02362">
    <property type="entry name" value="B3"/>
    <property type="match status" value="1"/>
</dbReference>
<evidence type="ECO:0000256" key="2">
    <source>
        <dbReference type="ARBA" id="ARBA00023015"/>
    </source>
</evidence>
<dbReference type="SUPFAM" id="SSF101936">
    <property type="entry name" value="DNA-binding pseudobarrel domain"/>
    <property type="match status" value="1"/>
</dbReference>
<evidence type="ECO:0000313" key="7">
    <source>
        <dbReference type="EMBL" id="KAF5189720.1"/>
    </source>
</evidence>
<dbReference type="PROSITE" id="PS50863">
    <property type="entry name" value="B3"/>
    <property type="match status" value="1"/>
</dbReference>
<dbReference type="SMART" id="SM01019">
    <property type="entry name" value="B3"/>
    <property type="match status" value="1"/>
</dbReference>
<protein>
    <recommendedName>
        <fullName evidence="6">TF-B3 domain-containing protein</fullName>
    </recommendedName>
</protein>
<dbReference type="OrthoDB" id="623918at2759"/>
<reference evidence="7 8" key="1">
    <citation type="submission" date="2020-06" db="EMBL/GenBank/DDBJ databases">
        <title>Transcriptomic and genomic resources for Thalictrum thalictroides and T. hernandezii: Facilitating candidate gene discovery in an emerging model plant lineage.</title>
        <authorList>
            <person name="Arias T."/>
            <person name="Riano-Pachon D.M."/>
            <person name="Di Stilio V.S."/>
        </authorList>
    </citation>
    <scope>NUCLEOTIDE SEQUENCE [LARGE SCALE GENOMIC DNA]</scope>
    <source>
        <strain evidence="8">cv. WT478/WT964</strain>
        <tissue evidence="7">Leaves</tissue>
    </source>
</reference>
<dbReference type="Gene3D" id="2.40.330.10">
    <property type="entry name" value="DNA-binding pseudobarrel domain"/>
    <property type="match status" value="1"/>
</dbReference>
<dbReference type="InterPro" id="IPR044837">
    <property type="entry name" value="REM16-like"/>
</dbReference>
<proteinExistence type="predicted"/>
<evidence type="ECO:0000256" key="1">
    <source>
        <dbReference type="ARBA" id="ARBA00004123"/>
    </source>
</evidence>
<organism evidence="7 8">
    <name type="scientific">Thalictrum thalictroides</name>
    <name type="common">Rue-anemone</name>
    <name type="synonym">Anemone thalictroides</name>
    <dbReference type="NCBI Taxonomy" id="46969"/>
    <lineage>
        <taxon>Eukaryota</taxon>
        <taxon>Viridiplantae</taxon>
        <taxon>Streptophyta</taxon>
        <taxon>Embryophyta</taxon>
        <taxon>Tracheophyta</taxon>
        <taxon>Spermatophyta</taxon>
        <taxon>Magnoliopsida</taxon>
        <taxon>Ranunculales</taxon>
        <taxon>Ranunculaceae</taxon>
        <taxon>Thalictroideae</taxon>
        <taxon>Thalictrum</taxon>
    </lineage>
</organism>
<accession>A0A7J6VZU4</accession>
<comment type="caution">
    <text evidence="7">The sequence shown here is derived from an EMBL/GenBank/DDBJ whole genome shotgun (WGS) entry which is preliminary data.</text>
</comment>
<dbReference type="InterPro" id="IPR003340">
    <property type="entry name" value="B3_DNA-bd"/>
</dbReference>
<keyword evidence="2" id="KW-0805">Transcription regulation</keyword>
<comment type="subcellular location">
    <subcellularLocation>
        <location evidence="1">Nucleus</location>
    </subcellularLocation>
</comment>
<keyword evidence="4" id="KW-0804">Transcription</keyword>
<dbReference type="AlphaFoldDB" id="A0A7J6VZU4"/>
<sequence>MGNEVHFMVDKNDEIHLVSSDDESWKLINMMDSHRMKKAEGPMKTSSSEHCIGVQFRGNSKAFIKAADDSHNSKQEPQRKLSSIMLATEDKERSVISARTFKSENPFCVVTMRRSYVRLHEKYNLNIAQDFANKYLKDFQGVTLRLSNRGMWHVQHYNTDPRKLSSSGWKAFVLANHIKEDDVCIFELVDKKHIELNVTIFNACPLELAA</sequence>
<evidence type="ECO:0000256" key="3">
    <source>
        <dbReference type="ARBA" id="ARBA00023125"/>
    </source>
</evidence>
<dbReference type="GO" id="GO:0005634">
    <property type="term" value="C:nucleus"/>
    <property type="evidence" value="ECO:0007669"/>
    <property type="project" value="UniProtKB-SubCell"/>
</dbReference>
<dbReference type="PANTHER" id="PTHR31391">
    <property type="entry name" value="B3 DOMAIN-CONTAINING PROTEIN OS11G0197600-RELATED"/>
    <property type="match status" value="1"/>
</dbReference>
<dbReference type="EMBL" id="JABWDY010025103">
    <property type="protein sequence ID" value="KAF5189720.1"/>
    <property type="molecule type" value="Genomic_DNA"/>
</dbReference>
<evidence type="ECO:0000256" key="5">
    <source>
        <dbReference type="ARBA" id="ARBA00023242"/>
    </source>
</evidence>
<evidence type="ECO:0000256" key="4">
    <source>
        <dbReference type="ARBA" id="ARBA00023163"/>
    </source>
</evidence>